<feature type="domain" description="Beta-mannosidase Ig-fold" evidence="23">
    <location>
        <begin position="810"/>
        <end position="864"/>
    </location>
</feature>
<dbReference type="SUPFAM" id="SSF49785">
    <property type="entry name" value="Galactose-binding domain-like"/>
    <property type="match status" value="1"/>
</dbReference>
<dbReference type="GO" id="GO:0006516">
    <property type="term" value="P:glycoprotein catabolic process"/>
    <property type="evidence" value="ECO:0007669"/>
    <property type="project" value="TreeGrafter"/>
</dbReference>
<dbReference type="InterPro" id="IPR041625">
    <property type="entry name" value="Beta-mannosidase_Ig"/>
</dbReference>
<name>A0A6A6ESL4_9PEZI</name>
<dbReference type="GO" id="GO:0000272">
    <property type="term" value="P:polysaccharide catabolic process"/>
    <property type="evidence" value="ECO:0007669"/>
    <property type="project" value="UniProtKB-KW"/>
</dbReference>
<dbReference type="PANTHER" id="PTHR43730">
    <property type="entry name" value="BETA-MANNOSIDASE"/>
    <property type="match status" value="1"/>
</dbReference>
<evidence type="ECO:0000259" key="23">
    <source>
        <dbReference type="Pfam" id="PF17753"/>
    </source>
</evidence>
<evidence type="ECO:0000256" key="6">
    <source>
        <dbReference type="ARBA" id="ARBA00011738"/>
    </source>
</evidence>
<evidence type="ECO:0000256" key="20">
    <source>
        <dbReference type="ARBA" id="ARBA00041614"/>
    </source>
</evidence>
<comment type="similarity">
    <text evidence="18">Belongs to the glycosyl hydrolase 2 family. Beta-mannosidase B subfamily.</text>
</comment>
<comment type="subcellular location">
    <subcellularLocation>
        <location evidence="3">Secreted</location>
    </subcellularLocation>
</comment>
<dbReference type="Gene3D" id="3.20.20.80">
    <property type="entry name" value="Glycosidases"/>
    <property type="match status" value="1"/>
</dbReference>
<evidence type="ECO:0000313" key="27">
    <source>
        <dbReference type="Proteomes" id="UP000800200"/>
    </source>
</evidence>
<accession>A0A6A6ESL4</accession>
<comment type="function">
    <text evidence="2">Exoglycosidase that cleaves the single beta-linked mannose residue from the non-reducing end of all N-linked glycoprotein oligosaccharides.</text>
</comment>
<evidence type="ECO:0000256" key="3">
    <source>
        <dbReference type="ARBA" id="ARBA00004613"/>
    </source>
</evidence>
<keyword evidence="14" id="KW-0119">Carbohydrate metabolism</keyword>
<dbReference type="EC" id="3.2.1.25" evidence="7"/>
<evidence type="ECO:0000256" key="13">
    <source>
        <dbReference type="ARBA" id="ARBA00023180"/>
    </source>
</evidence>
<comment type="pathway">
    <text evidence="4">Glycan metabolism; N-glycan degradation.</text>
</comment>
<dbReference type="Pfam" id="PF02836">
    <property type="entry name" value="Glyco_hydro_2_C"/>
    <property type="match status" value="1"/>
</dbReference>
<keyword evidence="13" id="KW-0325">Glycoprotein</keyword>
<evidence type="ECO:0000256" key="14">
    <source>
        <dbReference type="ARBA" id="ARBA00023277"/>
    </source>
</evidence>
<evidence type="ECO:0000256" key="12">
    <source>
        <dbReference type="ARBA" id="ARBA00023157"/>
    </source>
</evidence>
<keyword evidence="15" id="KW-0326">Glycosidase</keyword>
<comment type="subunit">
    <text evidence="6">Homodimer.</text>
</comment>
<evidence type="ECO:0000256" key="17">
    <source>
        <dbReference type="ARBA" id="ARBA00032581"/>
    </source>
</evidence>
<dbReference type="InterPro" id="IPR017853">
    <property type="entry name" value="GH"/>
</dbReference>
<dbReference type="Pfam" id="PF17753">
    <property type="entry name" value="Ig_mannosidase"/>
    <property type="match status" value="1"/>
</dbReference>
<dbReference type="InterPro" id="IPR006102">
    <property type="entry name" value="Ig-like_GH2"/>
</dbReference>
<keyword evidence="27" id="KW-1185">Reference proteome</keyword>
<sequence>MAPIMCSRQSLSANWSFKQGSLDSTPAYLPANNAPTEIHRDLLKNGKISDPFQDLNELSVRWIAEESWTYRTTFSSPEGHGKPDVRTELVFEGLDTFASGYLNGQKILESDNMFLAHRIDVSSLLHKDSASQNVLEIVFDSARKRGLELVERHPEHQFIVHQTEVSRGPVRKAQYQWGWDWGPILLTCGPWKPVYLETYTSRIEDVWVEYQLNGDLKTATGKISAKIEGPKGRVEFEFKKAGADDVVLSGLEGKRTNYQGVYVADFEVDVDLWWPRGYGLQNLYSVSANLIAEDGAVVHRSSKPVGFRTVKLVQEKDAFGQSFYFRVNNTDIFAGGSCWIPADNFLSRITPESYRDWMKLAAEGNQIMVRIWGGGIYESDEFYHACDEFGLLVWQDFMFACASYPTYPAYLKSVEEEARQNVRRLRNHPSIIIWAGNNEDYQIAERYGLEYRFIEDKDPKSWLKTNFPARYLYEYLLPKIVQEEIKGVPYHPSSPFGSGISTVLKVDPTVGDIHQWNVWHGEMKPYQMLPQMGGRFVSEFGMEAYPHLETIEGSITEEEDRYPGSMAMDFRNKAIGHERRLVSYVAENFQIKYDLPSFTHLTQVMQADTIYWAYKCWRRQWGTPGNRKCGGVLVWQLNDCWPTMSWAVVDYYSVPKPAYYMIKRAMEPVAIGVARRFHNWTMRPADDLWKRDTSHIDMRQVWEDVQFDVWISSARVDPLDGEVSIKFISIRTGKEIQESLKQAVTVEPNGTTDVIRDLKVELPQTQDANTPFETAKADPFVIHVSLSIDGREVATDSSWPDPIKYLKFPDRGVTVEPATDGKSITVSATKPVKAFVFSERQGVKLGDNGFDLMPGQSKTVVVERGGANEFKWRYIGM</sequence>
<dbReference type="SUPFAM" id="SSF49303">
    <property type="entry name" value="beta-Galactosidase/glucuronidase domain"/>
    <property type="match status" value="2"/>
</dbReference>
<evidence type="ECO:0000256" key="16">
    <source>
        <dbReference type="ARBA" id="ARBA00023326"/>
    </source>
</evidence>
<dbReference type="Gene3D" id="2.60.120.260">
    <property type="entry name" value="Galactose-binding domain-like"/>
    <property type="match status" value="1"/>
</dbReference>
<dbReference type="FunFam" id="2.60.120.260:FF:000118">
    <property type="entry name" value="Beta-mannosidase B"/>
    <property type="match status" value="1"/>
</dbReference>
<dbReference type="OrthoDB" id="2866996at2759"/>
<dbReference type="InterPro" id="IPR036156">
    <property type="entry name" value="Beta-gal/glucu_dom_sf"/>
</dbReference>
<dbReference type="FunFam" id="3.20.20.80:FF:000050">
    <property type="entry name" value="Beta-mannosidase B"/>
    <property type="match status" value="1"/>
</dbReference>
<feature type="domain" description="Glycoside hydrolase family 2 catalytic" evidence="22">
    <location>
        <begin position="405"/>
        <end position="443"/>
    </location>
</feature>
<evidence type="ECO:0000256" key="9">
    <source>
        <dbReference type="ARBA" id="ARBA00022525"/>
    </source>
</evidence>
<evidence type="ECO:0000256" key="15">
    <source>
        <dbReference type="ARBA" id="ARBA00023295"/>
    </source>
</evidence>
<evidence type="ECO:0000313" key="26">
    <source>
        <dbReference type="EMBL" id="KAF2192876.1"/>
    </source>
</evidence>
<organism evidence="26 27">
    <name type="scientific">Zopfia rhizophila CBS 207.26</name>
    <dbReference type="NCBI Taxonomy" id="1314779"/>
    <lineage>
        <taxon>Eukaryota</taxon>
        <taxon>Fungi</taxon>
        <taxon>Dikarya</taxon>
        <taxon>Ascomycota</taxon>
        <taxon>Pezizomycotina</taxon>
        <taxon>Dothideomycetes</taxon>
        <taxon>Dothideomycetes incertae sedis</taxon>
        <taxon>Zopfiaceae</taxon>
        <taxon>Zopfia</taxon>
    </lineage>
</organism>
<dbReference type="GO" id="GO:0005576">
    <property type="term" value="C:extracellular region"/>
    <property type="evidence" value="ECO:0007669"/>
    <property type="project" value="UniProtKB-SubCell"/>
</dbReference>
<dbReference type="Proteomes" id="UP000800200">
    <property type="component" value="Unassembled WGS sequence"/>
</dbReference>
<keyword evidence="10" id="KW-0732">Signal</keyword>
<evidence type="ECO:0000256" key="10">
    <source>
        <dbReference type="ARBA" id="ARBA00022729"/>
    </source>
</evidence>
<reference evidence="26" key="1">
    <citation type="journal article" date="2020" name="Stud. Mycol.">
        <title>101 Dothideomycetes genomes: a test case for predicting lifestyles and emergence of pathogens.</title>
        <authorList>
            <person name="Haridas S."/>
            <person name="Albert R."/>
            <person name="Binder M."/>
            <person name="Bloem J."/>
            <person name="Labutti K."/>
            <person name="Salamov A."/>
            <person name="Andreopoulos B."/>
            <person name="Baker S."/>
            <person name="Barry K."/>
            <person name="Bills G."/>
            <person name="Bluhm B."/>
            <person name="Cannon C."/>
            <person name="Castanera R."/>
            <person name="Culley D."/>
            <person name="Daum C."/>
            <person name="Ezra D."/>
            <person name="Gonzalez J."/>
            <person name="Henrissat B."/>
            <person name="Kuo A."/>
            <person name="Liang C."/>
            <person name="Lipzen A."/>
            <person name="Lutzoni F."/>
            <person name="Magnuson J."/>
            <person name="Mondo S."/>
            <person name="Nolan M."/>
            <person name="Ohm R."/>
            <person name="Pangilinan J."/>
            <person name="Park H.-J."/>
            <person name="Ramirez L."/>
            <person name="Alfaro M."/>
            <person name="Sun H."/>
            <person name="Tritt A."/>
            <person name="Yoshinaga Y."/>
            <person name="Zwiers L.-H."/>
            <person name="Turgeon B."/>
            <person name="Goodwin S."/>
            <person name="Spatafora J."/>
            <person name="Crous P."/>
            <person name="Grigoriev I."/>
        </authorList>
    </citation>
    <scope>NUCLEOTIDE SEQUENCE</scope>
    <source>
        <strain evidence="26">CBS 207.26</strain>
    </source>
</reference>
<evidence type="ECO:0000256" key="2">
    <source>
        <dbReference type="ARBA" id="ARBA00003150"/>
    </source>
</evidence>
<gene>
    <name evidence="26" type="ORF">K469DRAFT_714895</name>
</gene>
<evidence type="ECO:0000256" key="11">
    <source>
        <dbReference type="ARBA" id="ARBA00022801"/>
    </source>
</evidence>
<evidence type="ECO:0000259" key="25">
    <source>
        <dbReference type="Pfam" id="PF22666"/>
    </source>
</evidence>
<dbReference type="AlphaFoldDB" id="A0A6A6ESL4"/>
<comment type="subunit">
    <text evidence="5">Monomer.</text>
</comment>
<dbReference type="Gene3D" id="2.60.40.10">
    <property type="entry name" value="Immunoglobulins"/>
    <property type="match status" value="2"/>
</dbReference>
<dbReference type="Pfam" id="PF22666">
    <property type="entry name" value="Glyco_hydro_2_N2"/>
    <property type="match status" value="1"/>
</dbReference>
<dbReference type="InterPro" id="IPR050887">
    <property type="entry name" value="Beta-mannosidase_GH2"/>
</dbReference>
<evidence type="ECO:0000256" key="7">
    <source>
        <dbReference type="ARBA" id="ARBA00012754"/>
    </source>
</evidence>
<evidence type="ECO:0000256" key="8">
    <source>
        <dbReference type="ARBA" id="ARBA00015707"/>
    </source>
</evidence>
<dbReference type="SUPFAM" id="SSF51445">
    <property type="entry name" value="(Trans)glycosidases"/>
    <property type="match status" value="1"/>
</dbReference>
<evidence type="ECO:0000256" key="1">
    <source>
        <dbReference type="ARBA" id="ARBA00000829"/>
    </source>
</evidence>
<keyword evidence="12" id="KW-1015">Disulfide bond</keyword>
<evidence type="ECO:0000259" key="24">
    <source>
        <dbReference type="Pfam" id="PF17786"/>
    </source>
</evidence>
<feature type="domain" description="Glycoside hydrolase family 2 immunoglobulin-like beta-sandwich" evidence="21">
    <location>
        <begin position="202"/>
        <end position="308"/>
    </location>
</feature>
<dbReference type="InterPro" id="IPR006103">
    <property type="entry name" value="Glyco_hydro_2_cat"/>
</dbReference>
<dbReference type="Pfam" id="PF17786">
    <property type="entry name" value="Mannosidase_ig"/>
    <property type="match status" value="1"/>
</dbReference>
<evidence type="ECO:0000256" key="5">
    <source>
        <dbReference type="ARBA" id="ARBA00011245"/>
    </source>
</evidence>
<dbReference type="Pfam" id="PF00703">
    <property type="entry name" value="Glyco_hydro_2"/>
    <property type="match status" value="1"/>
</dbReference>
<dbReference type="InterPro" id="IPR041447">
    <property type="entry name" value="Mannosidase_ig"/>
</dbReference>
<keyword evidence="16" id="KW-0624">Polysaccharide degradation</keyword>
<feature type="domain" description="Beta-mannosidase-like galactose-binding" evidence="25">
    <location>
        <begin position="15"/>
        <end position="192"/>
    </location>
</feature>
<dbReference type="InterPro" id="IPR008979">
    <property type="entry name" value="Galactose-bd-like_sf"/>
</dbReference>
<feature type="domain" description="Mannosidase Ig/CBM-like" evidence="24">
    <location>
        <begin position="706"/>
        <end position="805"/>
    </location>
</feature>
<dbReference type="InterPro" id="IPR054593">
    <property type="entry name" value="Beta-mannosidase-like_N2"/>
</dbReference>
<comment type="catalytic activity">
    <reaction evidence="1">
        <text>Hydrolysis of terminal, non-reducing beta-D-mannose residues in beta-D-mannosides.</text>
        <dbReference type="EC" id="3.2.1.25"/>
    </reaction>
</comment>
<dbReference type="GO" id="GO:0004567">
    <property type="term" value="F:beta-mannosidase activity"/>
    <property type="evidence" value="ECO:0007669"/>
    <property type="project" value="UniProtKB-EC"/>
</dbReference>
<evidence type="ECO:0000259" key="22">
    <source>
        <dbReference type="Pfam" id="PF02836"/>
    </source>
</evidence>
<evidence type="ECO:0000256" key="18">
    <source>
        <dbReference type="ARBA" id="ARBA00038429"/>
    </source>
</evidence>
<evidence type="ECO:0000259" key="21">
    <source>
        <dbReference type="Pfam" id="PF00703"/>
    </source>
</evidence>
<evidence type="ECO:0000256" key="19">
    <source>
        <dbReference type="ARBA" id="ARBA00041069"/>
    </source>
</evidence>
<keyword evidence="11 26" id="KW-0378">Hydrolase</keyword>
<dbReference type="PANTHER" id="PTHR43730:SF1">
    <property type="entry name" value="BETA-MANNOSIDASE"/>
    <property type="match status" value="1"/>
</dbReference>
<proteinExistence type="inferred from homology"/>
<dbReference type="InterPro" id="IPR013783">
    <property type="entry name" value="Ig-like_fold"/>
</dbReference>
<dbReference type="EMBL" id="ML994614">
    <property type="protein sequence ID" value="KAF2192876.1"/>
    <property type="molecule type" value="Genomic_DNA"/>
</dbReference>
<keyword evidence="9" id="KW-0964">Secreted</keyword>
<dbReference type="UniPathway" id="UPA00280"/>
<protein>
    <recommendedName>
        <fullName evidence="8">Beta-mannosidase</fullName>
        <ecNumber evidence="7">3.2.1.25</ecNumber>
    </recommendedName>
    <alternativeName>
        <fullName evidence="19">Beta-mannosidase B</fullName>
    </alternativeName>
    <alternativeName>
        <fullName evidence="17">Lysosomal beta A mannosidase</fullName>
    </alternativeName>
    <alternativeName>
        <fullName evidence="20">Mannanase B</fullName>
    </alternativeName>
</protein>
<evidence type="ECO:0000256" key="4">
    <source>
        <dbReference type="ARBA" id="ARBA00004740"/>
    </source>
</evidence>